<protein>
    <submittedName>
        <fullName evidence="1">L-rhamnose mutarotase</fullName>
    </submittedName>
</protein>
<name>A0ABM6MDM5_9ACTN</name>
<dbReference type="RefSeq" id="WP_095674569.1">
    <property type="nucleotide sequence ID" value="NZ_CP016774.1"/>
</dbReference>
<proteinExistence type="predicted"/>
<gene>
    <name evidence="1" type="ORF">A1sIA79_01985</name>
</gene>
<dbReference type="Pfam" id="PF05336">
    <property type="entry name" value="rhaM"/>
    <property type="match status" value="1"/>
</dbReference>
<evidence type="ECO:0000313" key="1">
    <source>
        <dbReference type="EMBL" id="ASY17013.1"/>
    </source>
</evidence>
<dbReference type="SUPFAM" id="SSF54909">
    <property type="entry name" value="Dimeric alpha+beta barrel"/>
    <property type="match status" value="1"/>
</dbReference>
<dbReference type="InterPro" id="IPR008000">
    <property type="entry name" value="Rham/fucose_mutarotase"/>
</dbReference>
<dbReference type="Proteomes" id="UP000217177">
    <property type="component" value="Chromosome"/>
</dbReference>
<dbReference type="EMBL" id="CP016774">
    <property type="protein sequence ID" value="ASY17013.1"/>
    <property type="molecule type" value="Genomic_DNA"/>
</dbReference>
<sequence length="111" mass="12739">MMERLCFLIHLFEDAGSEYDQRHDDIWPEMEEAVAAAGFRNYSLFRLGELAVGYAECEPDIETVLEKMATFDVEHKWNASLIHVIKNAAGENGGLINVPEVWHLKMKNSRE</sequence>
<dbReference type="InterPro" id="IPR011008">
    <property type="entry name" value="Dimeric_a/b-barrel"/>
</dbReference>
<dbReference type="PANTHER" id="PTHR34389">
    <property type="entry name" value="L-RHAMNOSE MUTAROTASE"/>
    <property type="match status" value="1"/>
</dbReference>
<keyword evidence="2" id="KW-1185">Reference proteome</keyword>
<dbReference type="Gene3D" id="3.30.70.100">
    <property type="match status" value="1"/>
</dbReference>
<evidence type="ECO:0000313" key="2">
    <source>
        <dbReference type="Proteomes" id="UP000217177"/>
    </source>
</evidence>
<reference evidence="1 2" key="1">
    <citation type="submission" date="2016-07" db="EMBL/GenBank/DDBJ databases">
        <title>High microdiversification within the ubiquitous acI lineage of Actinobacteria.</title>
        <authorList>
            <person name="Neuenschwander S.M."/>
            <person name="Salcher M."/>
            <person name="Ghai R."/>
            <person name="Pernthaler J."/>
        </authorList>
    </citation>
    <scope>NUCLEOTIDE SEQUENCE [LARGE SCALE GENOMIC DNA]</scope>
    <source>
        <strain evidence="1">MMS-IA-79</strain>
    </source>
</reference>
<accession>A0ABM6MDM5</accession>
<organism evidence="1 2">
    <name type="scientific">Candidatus Planktophila versatilis</name>
    <dbReference type="NCBI Taxonomy" id="1884905"/>
    <lineage>
        <taxon>Bacteria</taxon>
        <taxon>Bacillati</taxon>
        <taxon>Actinomycetota</taxon>
        <taxon>Actinomycetes</taxon>
        <taxon>Candidatus Nanopelagicales</taxon>
        <taxon>Candidatus Nanopelagicaceae</taxon>
        <taxon>Candidatus Planktophila</taxon>
    </lineage>
</organism>
<dbReference type="PANTHER" id="PTHR34389:SF2">
    <property type="entry name" value="L-RHAMNOSE MUTAROTASE"/>
    <property type="match status" value="1"/>
</dbReference>